<dbReference type="EMBL" id="JAAGAX010000016">
    <property type="protein sequence ID" value="KAF2289795.1"/>
    <property type="molecule type" value="Genomic_DNA"/>
</dbReference>
<dbReference type="SUPFAM" id="SSF48264">
    <property type="entry name" value="Cytochrome P450"/>
    <property type="match status" value="1"/>
</dbReference>
<keyword evidence="3" id="KW-0503">Monooxygenase</keyword>
<comment type="similarity">
    <text evidence="1 3">Belongs to the cytochrome P450 family.</text>
</comment>
<keyword evidence="2 3" id="KW-0408">Iron</keyword>
<sequence>MYSLLITNEASLAVGNFRPYWRMLRRLCSVELMTNKRINETASIRRKCVDQMIRSIEDDVAAAKARGESRELNLPHYMFLMSFNLVGNLMLSRDLLDSQCKEGHELFQAMDKVMGWAGKPNIADFLPFLKWLDPQEMKRNMSRDLGRAMEIVAGFVKERIEEHKLGKEKAKDFLDVLLEHEGDGKEWHGKIPYEKEMFFWGSETTSTTVEWFMAELLSNPEAMRKVKEELNETLTLHPALPLLIPRNALQDTNFMGCHIPRDSQVFVNAWAIGRDPDSWEDPLACKPERFLKSNIDYKGQNFELIPFGSGRRICVGITLAHRVVTLGLASLIHNFDWELVNNVIPDTLDMSERIGITMRKLVPLIIIPKNVKECLEMHLVLVMYSLN</sequence>
<protein>
    <recommendedName>
        <fullName evidence="6">Cytochrome P450</fullName>
    </recommendedName>
</protein>
<dbReference type="AlphaFoldDB" id="A0A6A6KNE0"/>
<evidence type="ECO:0008006" key="6">
    <source>
        <dbReference type="Google" id="ProtNLM"/>
    </source>
</evidence>
<dbReference type="PANTHER" id="PTHR47950:SF15">
    <property type="entry name" value="CYTOCHROME P450"/>
    <property type="match status" value="1"/>
</dbReference>
<gene>
    <name evidence="4" type="ORF">GH714_038654</name>
</gene>
<dbReference type="InterPro" id="IPR001128">
    <property type="entry name" value="Cyt_P450"/>
</dbReference>
<dbReference type="InterPro" id="IPR002401">
    <property type="entry name" value="Cyt_P450_E_grp-I"/>
</dbReference>
<evidence type="ECO:0000313" key="5">
    <source>
        <dbReference type="Proteomes" id="UP000467840"/>
    </source>
</evidence>
<dbReference type="InterPro" id="IPR036396">
    <property type="entry name" value="Cyt_P450_sf"/>
</dbReference>
<accession>A0A6A6KNE0</accession>
<dbReference type="GO" id="GO:0016705">
    <property type="term" value="F:oxidoreductase activity, acting on paired donors, with incorporation or reduction of molecular oxygen"/>
    <property type="evidence" value="ECO:0007669"/>
    <property type="project" value="InterPro"/>
</dbReference>
<keyword evidence="3" id="KW-0560">Oxidoreductase</keyword>
<evidence type="ECO:0000256" key="3">
    <source>
        <dbReference type="RuleBase" id="RU000461"/>
    </source>
</evidence>
<keyword evidence="2 3" id="KW-0349">Heme</keyword>
<dbReference type="GO" id="GO:0005506">
    <property type="term" value="F:iron ion binding"/>
    <property type="evidence" value="ECO:0007669"/>
    <property type="project" value="InterPro"/>
</dbReference>
<name>A0A6A6KNE0_HEVBR</name>
<comment type="caution">
    <text evidence="4">The sequence shown here is derived from an EMBL/GenBank/DDBJ whole genome shotgun (WGS) entry which is preliminary data.</text>
</comment>
<keyword evidence="2 3" id="KW-0479">Metal-binding</keyword>
<evidence type="ECO:0000256" key="1">
    <source>
        <dbReference type="ARBA" id="ARBA00010617"/>
    </source>
</evidence>
<dbReference type="Proteomes" id="UP000467840">
    <property type="component" value="Chromosome 8"/>
</dbReference>
<dbReference type="GO" id="GO:0020037">
    <property type="term" value="F:heme binding"/>
    <property type="evidence" value="ECO:0007669"/>
    <property type="project" value="InterPro"/>
</dbReference>
<dbReference type="PANTHER" id="PTHR47950">
    <property type="entry name" value="CYTOCHROME P450, FAMILY 76, SUBFAMILY C, POLYPEPTIDE 5-RELATED"/>
    <property type="match status" value="1"/>
</dbReference>
<evidence type="ECO:0000313" key="4">
    <source>
        <dbReference type="EMBL" id="KAF2289795.1"/>
    </source>
</evidence>
<dbReference type="Pfam" id="PF00067">
    <property type="entry name" value="p450"/>
    <property type="match status" value="1"/>
</dbReference>
<comment type="cofactor">
    <cofactor evidence="2">
        <name>heme</name>
        <dbReference type="ChEBI" id="CHEBI:30413"/>
    </cofactor>
</comment>
<dbReference type="GO" id="GO:0004497">
    <property type="term" value="F:monooxygenase activity"/>
    <property type="evidence" value="ECO:0007669"/>
    <property type="project" value="UniProtKB-KW"/>
</dbReference>
<reference evidence="4 5" key="1">
    <citation type="journal article" date="2020" name="Mol. Plant">
        <title>The Chromosome-Based Rubber Tree Genome Provides New Insights into Spurge Genome Evolution and Rubber Biosynthesis.</title>
        <authorList>
            <person name="Liu J."/>
            <person name="Shi C."/>
            <person name="Shi C.C."/>
            <person name="Li W."/>
            <person name="Zhang Q.J."/>
            <person name="Zhang Y."/>
            <person name="Li K."/>
            <person name="Lu H.F."/>
            <person name="Shi C."/>
            <person name="Zhu S.T."/>
            <person name="Xiao Z.Y."/>
            <person name="Nan H."/>
            <person name="Yue Y."/>
            <person name="Zhu X.G."/>
            <person name="Wu Y."/>
            <person name="Hong X.N."/>
            <person name="Fan G.Y."/>
            <person name="Tong Y."/>
            <person name="Zhang D."/>
            <person name="Mao C.L."/>
            <person name="Liu Y.L."/>
            <person name="Hao S.J."/>
            <person name="Liu W.Q."/>
            <person name="Lv M.Q."/>
            <person name="Zhang H.B."/>
            <person name="Liu Y."/>
            <person name="Hu-Tang G.R."/>
            <person name="Wang J.P."/>
            <person name="Wang J.H."/>
            <person name="Sun Y.H."/>
            <person name="Ni S.B."/>
            <person name="Chen W.B."/>
            <person name="Zhang X.C."/>
            <person name="Jiao Y.N."/>
            <person name="Eichler E.E."/>
            <person name="Li G.H."/>
            <person name="Liu X."/>
            <person name="Gao L.Z."/>
        </authorList>
    </citation>
    <scope>NUCLEOTIDE SEQUENCE [LARGE SCALE GENOMIC DNA]</scope>
    <source>
        <strain evidence="5">cv. GT1</strain>
        <tissue evidence="4">Leaf</tissue>
    </source>
</reference>
<dbReference type="PRINTS" id="PR00463">
    <property type="entry name" value="EP450I"/>
</dbReference>
<dbReference type="PROSITE" id="PS00086">
    <property type="entry name" value="CYTOCHROME_P450"/>
    <property type="match status" value="1"/>
</dbReference>
<dbReference type="InterPro" id="IPR017972">
    <property type="entry name" value="Cyt_P450_CS"/>
</dbReference>
<keyword evidence="5" id="KW-1185">Reference proteome</keyword>
<dbReference type="Gene3D" id="1.10.630.10">
    <property type="entry name" value="Cytochrome P450"/>
    <property type="match status" value="1"/>
</dbReference>
<proteinExistence type="inferred from homology"/>
<evidence type="ECO:0000256" key="2">
    <source>
        <dbReference type="PIRSR" id="PIRSR602401-1"/>
    </source>
</evidence>
<dbReference type="PRINTS" id="PR00385">
    <property type="entry name" value="P450"/>
</dbReference>
<organism evidence="4 5">
    <name type="scientific">Hevea brasiliensis</name>
    <name type="common">Para rubber tree</name>
    <name type="synonym">Siphonia brasiliensis</name>
    <dbReference type="NCBI Taxonomy" id="3981"/>
    <lineage>
        <taxon>Eukaryota</taxon>
        <taxon>Viridiplantae</taxon>
        <taxon>Streptophyta</taxon>
        <taxon>Embryophyta</taxon>
        <taxon>Tracheophyta</taxon>
        <taxon>Spermatophyta</taxon>
        <taxon>Magnoliopsida</taxon>
        <taxon>eudicotyledons</taxon>
        <taxon>Gunneridae</taxon>
        <taxon>Pentapetalae</taxon>
        <taxon>rosids</taxon>
        <taxon>fabids</taxon>
        <taxon>Malpighiales</taxon>
        <taxon>Euphorbiaceae</taxon>
        <taxon>Crotonoideae</taxon>
        <taxon>Micrandreae</taxon>
        <taxon>Hevea</taxon>
    </lineage>
</organism>
<feature type="binding site" description="axial binding residue" evidence="2">
    <location>
        <position position="314"/>
    </location>
    <ligand>
        <name>heme</name>
        <dbReference type="ChEBI" id="CHEBI:30413"/>
    </ligand>
    <ligandPart>
        <name>Fe</name>
        <dbReference type="ChEBI" id="CHEBI:18248"/>
    </ligandPart>
</feature>